<keyword evidence="2" id="KW-1185">Reference proteome</keyword>
<proteinExistence type="predicted"/>
<evidence type="ECO:0000313" key="1">
    <source>
        <dbReference type="EMBL" id="GGF36745.1"/>
    </source>
</evidence>
<organism evidence="1 2">
    <name type="scientific">Williamsia phyllosphaerae</name>
    <dbReference type="NCBI Taxonomy" id="885042"/>
    <lineage>
        <taxon>Bacteria</taxon>
        <taxon>Bacillati</taxon>
        <taxon>Actinomycetota</taxon>
        <taxon>Actinomycetes</taxon>
        <taxon>Mycobacteriales</taxon>
        <taxon>Nocardiaceae</taxon>
        <taxon>Williamsia</taxon>
    </lineage>
</organism>
<comment type="caution">
    <text evidence="1">The sequence shown here is derived from an EMBL/GenBank/DDBJ whole genome shotgun (WGS) entry which is preliminary data.</text>
</comment>
<protein>
    <submittedName>
        <fullName evidence="1">Uncharacterized protein</fullName>
    </submittedName>
</protein>
<evidence type="ECO:0000313" key="2">
    <source>
        <dbReference type="Proteomes" id="UP000632454"/>
    </source>
</evidence>
<dbReference type="Proteomes" id="UP000632454">
    <property type="component" value="Unassembled WGS sequence"/>
</dbReference>
<reference evidence="2" key="1">
    <citation type="journal article" date="2019" name="Int. J. Syst. Evol. Microbiol.">
        <title>The Global Catalogue of Microorganisms (GCM) 10K type strain sequencing project: providing services to taxonomists for standard genome sequencing and annotation.</title>
        <authorList>
            <consortium name="The Broad Institute Genomics Platform"/>
            <consortium name="The Broad Institute Genome Sequencing Center for Infectious Disease"/>
            <person name="Wu L."/>
            <person name="Ma J."/>
        </authorList>
    </citation>
    <scope>NUCLEOTIDE SEQUENCE [LARGE SCALE GENOMIC DNA]</scope>
    <source>
        <strain evidence="2">CCM 7855</strain>
    </source>
</reference>
<name>A0ABQ1V527_9NOCA</name>
<sequence length="54" mass="5417">MPTSNGEASSCRTTSIGIATAVTAEPIALIAAAAQKRGNDDLGATMEDTLAVRP</sequence>
<dbReference type="EMBL" id="BMCS01000002">
    <property type="protein sequence ID" value="GGF36745.1"/>
    <property type="molecule type" value="Genomic_DNA"/>
</dbReference>
<gene>
    <name evidence="1" type="ORF">GCM10007298_35560</name>
</gene>
<accession>A0ABQ1V527</accession>